<reference evidence="1" key="4">
    <citation type="submission" date="2023-01" db="EMBL/GenBank/DDBJ databases">
        <title>Draft genome sequence of Aliivibrio sifiae strain NBRC 105001.</title>
        <authorList>
            <person name="Sun Q."/>
            <person name="Mori K."/>
        </authorList>
    </citation>
    <scope>NUCLEOTIDE SEQUENCE</scope>
    <source>
        <strain evidence="1">NBRC 105001</strain>
    </source>
</reference>
<dbReference type="RefSeq" id="WP_211295913.1">
    <property type="nucleotide sequence ID" value="NZ_BSOU01000007.1"/>
</dbReference>
<comment type="caution">
    <text evidence="2">The sequence shown here is derived from an EMBL/GenBank/DDBJ whole genome shotgun (WGS) entry which is preliminary data.</text>
</comment>
<reference evidence="2 3" key="2">
    <citation type="submission" date="2016-12" db="EMBL/GenBank/DDBJ databases">
        <title>Diversity of luminous bacteria.</title>
        <authorList>
            <person name="Yoshizawa S."/>
            <person name="Kogure K."/>
        </authorList>
    </citation>
    <scope>NUCLEOTIDE SEQUENCE [LARGE SCALE GENOMIC DNA]</scope>
    <source>
        <strain evidence="2 3">NBRC 105001</strain>
    </source>
</reference>
<dbReference type="EMBL" id="BSOU01000007">
    <property type="protein sequence ID" value="GLR75984.1"/>
    <property type="molecule type" value="Genomic_DNA"/>
</dbReference>
<evidence type="ECO:0000313" key="1">
    <source>
        <dbReference type="EMBL" id="GLR75984.1"/>
    </source>
</evidence>
<evidence type="ECO:0000313" key="2">
    <source>
        <dbReference type="EMBL" id="PQJ93148.1"/>
    </source>
</evidence>
<keyword evidence="4" id="KW-1185">Reference proteome</keyword>
<protein>
    <submittedName>
        <fullName evidence="1 2">Tail protein</fullName>
    </submittedName>
</protein>
<dbReference type="AlphaFoldDB" id="A0A2S7XI30"/>
<evidence type="ECO:0000313" key="4">
    <source>
        <dbReference type="Proteomes" id="UP001156660"/>
    </source>
</evidence>
<organism evidence="2 3">
    <name type="scientific">Aliivibrio sifiae</name>
    <dbReference type="NCBI Taxonomy" id="566293"/>
    <lineage>
        <taxon>Bacteria</taxon>
        <taxon>Pseudomonadati</taxon>
        <taxon>Pseudomonadota</taxon>
        <taxon>Gammaproteobacteria</taxon>
        <taxon>Vibrionales</taxon>
        <taxon>Vibrionaceae</taxon>
        <taxon>Aliivibrio</taxon>
    </lineage>
</organism>
<dbReference type="Pfam" id="PF10772">
    <property type="entry name" value="Phage_HP1_Orf24"/>
    <property type="match status" value="1"/>
</dbReference>
<dbReference type="Proteomes" id="UP001156660">
    <property type="component" value="Unassembled WGS sequence"/>
</dbReference>
<dbReference type="EMBL" id="MSCP01000001">
    <property type="protein sequence ID" value="PQJ93148.1"/>
    <property type="molecule type" value="Genomic_DNA"/>
</dbReference>
<dbReference type="InterPro" id="IPR019708">
    <property type="entry name" value="Phage_HP1_Orf24"/>
</dbReference>
<proteinExistence type="predicted"/>
<evidence type="ECO:0000313" key="3">
    <source>
        <dbReference type="Proteomes" id="UP000239273"/>
    </source>
</evidence>
<reference evidence="1" key="1">
    <citation type="journal article" date="2014" name="Int. J. Syst. Evol. Microbiol.">
        <title>Complete genome of a new Firmicutes species belonging to the dominant human colonic microbiota ('Ruminococcus bicirculans') reveals two chromosomes and a selective capacity to utilize plant glucans.</title>
        <authorList>
            <consortium name="NISC Comparative Sequencing Program"/>
            <person name="Wegmann U."/>
            <person name="Louis P."/>
            <person name="Goesmann A."/>
            <person name="Henrissat B."/>
            <person name="Duncan S.H."/>
            <person name="Flint H.J."/>
        </authorList>
    </citation>
    <scope>NUCLEOTIDE SEQUENCE</scope>
    <source>
        <strain evidence="1">NBRC 105001</strain>
    </source>
</reference>
<dbReference type="Proteomes" id="UP000239273">
    <property type="component" value="Unassembled WGS sequence"/>
</dbReference>
<reference evidence="4" key="3">
    <citation type="journal article" date="2019" name="Int. J. Syst. Evol. Microbiol.">
        <title>The Global Catalogue of Microorganisms (GCM) 10K type strain sequencing project: providing services to taxonomists for standard genome sequencing and annotation.</title>
        <authorList>
            <consortium name="The Broad Institute Genomics Platform"/>
            <consortium name="The Broad Institute Genome Sequencing Center for Infectious Disease"/>
            <person name="Wu L."/>
            <person name="Ma J."/>
        </authorList>
    </citation>
    <scope>NUCLEOTIDE SEQUENCE [LARGE SCALE GENOMIC DNA]</scope>
    <source>
        <strain evidence="4">NBRC 105001</strain>
    </source>
</reference>
<accession>A0A2S7XI30</accession>
<gene>
    <name evidence="2" type="ORF">BTO23_03370</name>
    <name evidence="1" type="ORF">GCM10007855_28580</name>
</gene>
<sequence>MSRLSGSSFDVEIMGTFIHVETATVTIDDGTVVAKERGIPKGHIDGEVGADVEYELSTKNFNLLIDAARKSGSWRGMTPHDALFYANNGEEEMKVELDAVKLLLSDVLNVDSKGGELTKHKVKGFVTGSDFVKLNGVPYLSDYDIRNF</sequence>
<name>A0A2S7XI30_9GAMM</name>